<name>A0ABS5G042_9BRAD</name>
<organism evidence="1 2">
    <name type="scientific">Bradyrhizobium denitrificans</name>
    <dbReference type="NCBI Taxonomy" id="2734912"/>
    <lineage>
        <taxon>Bacteria</taxon>
        <taxon>Pseudomonadati</taxon>
        <taxon>Pseudomonadota</taxon>
        <taxon>Alphaproteobacteria</taxon>
        <taxon>Hyphomicrobiales</taxon>
        <taxon>Nitrobacteraceae</taxon>
        <taxon>Bradyrhizobium</taxon>
    </lineage>
</organism>
<evidence type="ECO:0008006" key="3">
    <source>
        <dbReference type="Google" id="ProtNLM"/>
    </source>
</evidence>
<gene>
    <name evidence="1" type="ORF">JQ619_02670</name>
</gene>
<comment type="caution">
    <text evidence="1">The sequence shown here is derived from an EMBL/GenBank/DDBJ whole genome shotgun (WGS) entry which is preliminary data.</text>
</comment>
<proteinExistence type="predicted"/>
<dbReference type="EMBL" id="JAFCLK010000002">
    <property type="protein sequence ID" value="MBR1134661.1"/>
    <property type="molecule type" value="Genomic_DNA"/>
</dbReference>
<evidence type="ECO:0000313" key="1">
    <source>
        <dbReference type="EMBL" id="MBR1134661.1"/>
    </source>
</evidence>
<accession>A0ABS5G042</accession>
<keyword evidence="2" id="KW-1185">Reference proteome</keyword>
<dbReference type="Proteomes" id="UP001314635">
    <property type="component" value="Unassembled WGS sequence"/>
</dbReference>
<reference evidence="2" key="1">
    <citation type="journal article" date="2021" name="ISME J.">
        <title>Evolutionary origin and ecological implication of a unique nif island in free-living Bradyrhizobium lineages.</title>
        <authorList>
            <person name="Tao J."/>
        </authorList>
    </citation>
    <scope>NUCLEOTIDE SEQUENCE [LARGE SCALE GENOMIC DNA]</scope>
    <source>
        <strain evidence="2">SZCCT0094</strain>
    </source>
</reference>
<dbReference type="RefSeq" id="WP_012044976.1">
    <property type="nucleotide sequence ID" value="NZ_JABFDP010000005.1"/>
</dbReference>
<evidence type="ECO:0000313" key="2">
    <source>
        <dbReference type="Proteomes" id="UP001314635"/>
    </source>
</evidence>
<protein>
    <recommendedName>
        <fullName evidence="3">Transcriptional regulator</fullName>
    </recommendedName>
</protein>
<sequence>MKIQIKAMCEANGSLLAATSYDDTNDDARTNAVIALLEQVLARAESTDEQRLFTLDIEALSPEAPRSSST</sequence>